<gene>
    <name evidence="1" type="ORF">EVAR_81011_1</name>
</gene>
<keyword evidence="2" id="KW-1185">Reference proteome</keyword>
<proteinExistence type="predicted"/>
<evidence type="ECO:0000313" key="2">
    <source>
        <dbReference type="Proteomes" id="UP000299102"/>
    </source>
</evidence>
<sequence>MGPLIACQERAGHHRGRPLLIMTFFSVSFSPRALITNNIFRGLVIFFYPIEGLKPQLRPKQRAKPSVLAKRVE</sequence>
<name>A0A4C1T5N6_EUMVA</name>
<organism evidence="1 2">
    <name type="scientific">Eumeta variegata</name>
    <name type="common">Bagworm moth</name>
    <name type="synonym">Eumeta japonica</name>
    <dbReference type="NCBI Taxonomy" id="151549"/>
    <lineage>
        <taxon>Eukaryota</taxon>
        <taxon>Metazoa</taxon>
        <taxon>Ecdysozoa</taxon>
        <taxon>Arthropoda</taxon>
        <taxon>Hexapoda</taxon>
        <taxon>Insecta</taxon>
        <taxon>Pterygota</taxon>
        <taxon>Neoptera</taxon>
        <taxon>Endopterygota</taxon>
        <taxon>Lepidoptera</taxon>
        <taxon>Glossata</taxon>
        <taxon>Ditrysia</taxon>
        <taxon>Tineoidea</taxon>
        <taxon>Psychidae</taxon>
        <taxon>Oiketicinae</taxon>
        <taxon>Eumeta</taxon>
    </lineage>
</organism>
<protein>
    <submittedName>
        <fullName evidence="1">Uncharacterized protein</fullName>
    </submittedName>
</protein>
<dbReference type="EMBL" id="BGZK01000037">
    <property type="protein sequence ID" value="GBP09712.1"/>
    <property type="molecule type" value="Genomic_DNA"/>
</dbReference>
<evidence type="ECO:0000313" key="1">
    <source>
        <dbReference type="EMBL" id="GBP09712.1"/>
    </source>
</evidence>
<comment type="caution">
    <text evidence="1">The sequence shown here is derived from an EMBL/GenBank/DDBJ whole genome shotgun (WGS) entry which is preliminary data.</text>
</comment>
<dbReference type="AlphaFoldDB" id="A0A4C1T5N6"/>
<dbReference type="Proteomes" id="UP000299102">
    <property type="component" value="Unassembled WGS sequence"/>
</dbReference>
<reference evidence="1 2" key="1">
    <citation type="journal article" date="2019" name="Commun. Biol.">
        <title>The bagworm genome reveals a unique fibroin gene that provides high tensile strength.</title>
        <authorList>
            <person name="Kono N."/>
            <person name="Nakamura H."/>
            <person name="Ohtoshi R."/>
            <person name="Tomita M."/>
            <person name="Numata K."/>
            <person name="Arakawa K."/>
        </authorList>
    </citation>
    <scope>NUCLEOTIDE SEQUENCE [LARGE SCALE GENOMIC DNA]</scope>
</reference>
<accession>A0A4C1T5N6</accession>